<protein>
    <recommendedName>
        <fullName evidence="5">DOMON domain-containing protein</fullName>
    </recommendedName>
</protein>
<dbReference type="EMBL" id="AGNL01018943">
    <property type="protein sequence ID" value="EJK62356.1"/>
    <property type="molecule type" value="Genomic_DNA"/>
</dbReference>
<evidence type="ECO:0000313" key="3">
    <source>
        <dbReference type="EMBL" id="EJK62356.1"/>
    </source>
</evidence>
<sequence>MNKMTKALSPLLLLSTTLRHVTAANQVYQVIHPSFDGSFGDAVIFSDQPDQAAGGSDLIVGCNNNNQCARSLLHFTVDDLPDDAIVTDVQMTLLPAASVAEEDPSMTLDLHQVTSPWSRTTDSIPDGERDTWVESLAGTAATDGDVTWKYAIYPETEWTTQGGDVKSEVLTSVESKGWGGRASPLFFPTTDAFKNLVQEWIAGTTPNYGVLVKRSDSPEDPSDNRLRILFHEQSGNKDYRSPKLLITYTSESQPEQQPSPPSGPGILLPGEPTRAPITPSPTPEPACPLSATGVEIFTGTSSQHASIFKGKGDLSQDSGAFGVGIVHSGEILRGLLKFPVDSIPTGSTIVCAEIILKTTGPCGPCKGLVDVEMHRITSGWATTGTNDFLPQQQPLLYQVELQGAGANTGDVTWTHSAYDAANSDSGGTKWGTEGGDVDPAVLSMEVDNERGQHKFPSTPAYNFVCLGFVAAIQGFVDGSIDNHGFLFKTDESDEYVALKAEENTYKDYDTAYRLFKGEDEESEADRPLLVIHYTLPVIAMDDSQPETKEPQEPQAKSPAVISASPYGFTIVAMAIASALLSHYF</sequence>
<feature type="chain" id="PRO_5003837324" description="DOMON domain-containing protein" evidence="2">
    <location>
        <begin position="24"/>
        <end position="584"/>
    </location>
</feature>
<accession>K0SN34</accession>
<reference evidence="3 4" key="1">
    <citation type="journal article" date="2012" name="Genome Biol.">
        <title>Genome and low-iron response of an oceanic diatom adapted to chronic iron limitation.</title>
        <authorList>
            <person name="Lommer M."/>
            <person name="Specht M."/>
            <person name="Roy A.S."/>
            <person name="Kraemer L."/>
            <person name="Andreson R."/>
            <person name="Gutowska M.A."/>
            <person name="Wolf J."/>
            <person name="Bergner S.V."/>
            <person name="Schilhabel M.B."/>
            <person name="Klostermeier U.C."/>
            <person name="Beiko R.G."/>
            <person name="Rosenstiel P."/>
            <person name="Hippler M."/>
            <person name="Laroche J."/>
        </authorList>
    </citation>
    <scope>NUCLEOTIDE SEQUENCE [LARGE SCALE GENOMIC DNA]</scope>
    <source>
        <strain evidence="3 4">CCMP1005</strain>
    </source>
</reference>
<feature type="signal peptide" evidence="2">
    <location>
        <begin position="1"/>
        <end position="23"/>
    </location>
</feature>
<name>K0SN34_THAOC</name>
<dbReference type="NCBIfam" id="NF033679">
    <property type="entry name" value="DNRLRE_dom"/>
    <property type="match status" value="1"/>
</dbReference>
<dbReference type="AlphaFoldDB" id="K0SN34"/>
<evidence type="ECO:0000313" key="4">
    <source>
        <dbReference type="Proteomes" id="UP000266841"/>
    </source>
</evidence>
<gene>
    <name evidence="3" type="ORF">THAOC_17031</name>
</gene>
<dbReference type="Proteomes" id="UP000266841">
    <property type="component" value="Unassembled WGS sequence"/>
</dbReference>
<feature type="region of interest" description="Disordered" evidence="1">
    <location>
        <begin position="250"/>
        <end position="290"/>
    </location>
</feature>
<keyword evidence="2" id="KW-0732">Signal</keyword>
<evidence type="ECO:0000256" key="1">
    <source>
        <dbReference type="SAM" id="MobiDB-lite"/>
    </source>
</evidence>
<evidence type="ECO:0000256" key="2">
    <source>
        <dbReference type="SAM" id="SignalP"/>
    </source>
</evidence>
<proteinExistence type="predicted"/>
<dbReference type="OrthoDB" id="10682237at2759"/>
<comment type="caution">
    <text evidence="3">The sequence shown here is derived from an EMBL/GenBank/DDBJ whole genome shotgun (WGS) entry which is preliminary data.</text>
</comment>
<keyword evidence="4" id="KW-1185">Reference proteome</keyword>
<organism evidence="3 4">
    <name type="scientific">Thalassiosira oceanica</name>
    <name type="common">Marine diatom</name>
    <dbReference type="NCBI Taxonomy" id="159749"/>
    <lineage>
        <taxon>Eukaryota</taxon>
        <taxon>Sar</taxon>
        <taxon>Stramenopiles</taxon>
        <taxon>Ochrophyta</taxon>
        <taxon>Bacillariophyta</taxon>
        <taxon>Coscinodiscophyceae</taxon>
        <taxon>Thalassiosirophycidae</taxon>
        <taxon>Thalassiosirales</taxon>
        <taxon>Thalassiosiraceae</taxon>
        <taxon>Thalassiosira</taxon>
    </lineage>
</organism>
<evidence type="ECO:0008006" key="5">
    <source>
        <dbReference type="Google" id="ProtNLM"/>
    </source>
</evidence>